<sequence>MDANVLVRARLRDVLLTLAEAELYEVRWSAGVLNEMNRHLSEVMSVSSRKSLCRAMARAFPDALVEAQSASVFIAFAIDSDLARAGCAMVDMAARRWLGGAEPAGIKEIQDRLAGWAHRELGSVVADLIAREEFIRHVE</sequence>
<evidence type="ECO:0008006" key="3">
    <source>
        <dbReference type="Google" id="ProtNLM"/>
    </source>
</evidence>
<proteinExistence type="predicted"/>
<name>A0ABX8CMB0_9NOCA</name>
<gene>
    <name evidence="1" type="ORF">KHQ06_34460</name>
</gene>
<organism evidence="1 2">
    <name type="scientific">Nocardia tengchongensis</name>
    <dbReference type="NCBI Taxonomy" id="2055889"/>
    <lineage>
        <taxon>Bacteria</taxon>
        <taxon>Bacillati</taxon>
        <taxon>Actinomycetota</taxon>
        <taxon>Actinomycetes</taxon>
        <taxon>Mycobacteriales</taxon>
        <taxon>Nocardiaceae</taxon>
        <taxon>Nocardia</taxon>
    </lineage>
</organism>
<dbReference type="Proteomes" id="UP000683310">
    <property type="component" value="Chromosome"/>
</dbReference>
<protein>
    <recommendedName>
        <fullName evidence="3">DUF222 domain-containing protein</fullName>
    </recommendedName>
</protein>
<evidence type="ECO:0000313" key="1">
    <source>
        <dbReference type="EMBL" id="QVI21086.1"/>
    </source>
</evidence>
<evidence type="ECO:0000313" key="2">
    <source>
        <dbReference type="Proteomes" id="UP000683310"/>
    </source>
</evidence>
<accession>A0ABX8CMB0</accession>
<keyword evidence="2" id="KW-1185">Reference proteome</keyword>
<dbReference type="EMBL" id="CP074371">
    <property type="protein sequence ID" value="QVI21086.1"/>
    <property type="molecule type" value="Genomic_DNA"/>
</dbReference>
<reference evidence="1 2" key="1">
    <citation type="submission" date="2021-04" db="EMBL/GenBank/DDBJ databases">
        <title>Nocardia tengchongensis.</title>
        <authorList>
            <person name="Zhuang k."/>
            <person name="Ran Y."/>
            <person name="Li W."/>
        </authorList>
    </citation>
    <scope>NUCLEOTIDE SEQUENCE [LARGE SCALE GENOMIC DNA]</scope>
    <source>
        <strain evidence="1 2">CFH S0057</strain>
    </source>
</reference>